<feature type="transmembrane region" description="Helical" evidence="6">
    <location>
        <begin position="360"/>
        <end position="385"/>
    </location>
</feature>
<keyword evidence="4 6" id="KW-0472">Membrane</keyword>
<feature type="transmembrane region" description="Helical" evidence="6">
    <location>
        <begin position="464"/>
        <end position="484"/>
    </location>
</feature>
<comment type="subcellular location">
    <subcellularLocation>
        <location evidence="1">Membrane</location>
        <topology evidence="1">Multi-pass membrane protein</topology>
    </subcellularLocation>
</comment>
<dbReference type="InterPro" id="IPR036259">
    <property type="entry name" value="MFS_trans_sf"/>
</dbReference>
<protein>
    <recommendedName>
        <fullName evidence="9">MFS general substrate transporter</fullName>
    </recommendedName>
</protein>
<feature type="transmembrane region" description="Helical" evidence="6">
    <location>
        <begin position="237"/>
        <end position="257"/>
    </location>
</feature>
<feature type="compositionally biased region" description="Basic and acidic residues" evidence="5">
    <location>
        <begin position="27"/>
        <end position="43"/>
    </location>
</feature>
<dbReference type="Gene3D" id="1.20.1250.20">
    <property type="entry name" value="MFS general substrate transporter like domains"/>
    <property type="match status" value="1"/>
</dbReference>
<dbReference type="PANTHER" id="PTHR23507:SF40">
    <property type="entry name" value="TETRACYCLINE-EFFLUX TRANSPORTER"/>
    <property type="match status" value="1"/>
</dbReference>
<feature type="transmembrane region" description="Helical" evidence="6">
    <location>
        <begin position="195"/>
        <end position="217"/>
    </location>
</feature>
<keyword evidence="2 6" id="KW-0812">Transmembrane</keyword>
<dbReference type="OrthoDB" id="3026777at2759"/>
<dbReference type="InterPro" id="IPR011701">
    <property type="entry name" value="MFS"/>
</dbReference>
<proteinExistence type="predicted"/>
<gene>
    <name evidence="7" type="ORF">BDW42DRAFT_186523</name>
</gene>
<feature type="transmembrane region" description="Helical" evidence="6">
    <location>
        <begin position="439"/>
        <end position="458"/>
    </location>
</feature>
<feature type="transmembrane region" description="Helical" evidence="6">
    <location>
        <begin position="168"/>
        <end position="188"/>
    </location>
</feature>
<dbReference type="SUPFAM" id="SSF103473">
    <property type="entry name" value="MFS general substrate transporter"/>
    <property type="match status" value="1"/>
</dbReference>
<feature type="transmembrane region" description="Helical" evidence="6">
    <location>
        <begin position="67"/>
        <end position="86"/>
    </location>
</feature>
<name>A0A2J5HR91_9EURO</name>
<sequence>MDTPAPFTAEADALDYSRVPSSSSPGDPKRADEQTPLLPRDEAADPAGGDLETAGKDPRPWWRRPSIHWLMPLLLLYMLGVGGTAVPKINLMISLVCRDYLAEREAQNPGFTYLPVVPGRENRQCQIPEVQSLVAQFQLYFNLLGGILSALVSPLLGRLSDRHGRVRILAFSVLTTVLGEAVIVAMAARAETAPLHVLLLSALFDGVGGSFTAVIALTSSYISDCTATDGRSVAFGYMYGTFFGGIAGGPLLVAVLLKQTGHMLDAFYAALALVSFVLVAVCLVVPESLTAAQRESALAKHHATLARKGQLARSTVLTMVRHLHPRKLIAPLAILSPAVGRPGLLFPGRRGASPALRRNILLLATIDTVAFGVAMGASAVIVIYAEYLFGWGAVEASLYMFIVCSVRVLNLLVVHPLAARFFGARADDPTRDVSGSDGFDLAVIRLSLLFDALGYAGFALSRSGSVLIVAGVVTALGGLGVPVLQSSLTKHVPRDHIGQILGAKGLLHALARIVAPTLCNLIYSWTVGSCPQTVFISHPPAHPPAVPSRNALRVLRRLALAGSTVGSFCTVAAITYDMHRRVRVAERIVENKRELQTSAPRYDATSAARRLSRMMDAAEAGEFMGIESLKRKDRELEAATRLRPPGGDAAAAADRDSLVNAELEQTDQELMRAEKVLGTTEADHQALVPPEQPRVADNLARAQRALGQTAGATVESSEGVVDNEADENTNDQKTKVEGGEEEEEEEEAGRRSQPNNNNLAARMQDLLERDRPIDAAQLFLEEHPASLDGISSERRERALEAFYANCKEENVFIARSIFERIEAVDRVTANMWRVLMFALAKKGCIESTATVYTRYMHRFLLPADMVDIVLRTLLESHRLTTAKWVLLRNLHVDRNCGLCGAYLTGLWRKTRSIELLNGQLKKLMSILPRFGKRVTDKLFNPVLKAYIEFGRQADAEALVQEMTQTYQLPLRCRTQGLLVYGRALACDWEGVDRGLDEMATRGLTAERRDFLPIFDRVFLEYWVPHSGREIWEFLMRYVDKLEIVPDRVLYRHILEALVEKGDQQMVAEFTRMGRERGWKVHINEEQFLEMLRSRRLSLEGSPVGFWQMLQAARVQYGQAATSQWVLGYDQRSFPLASVNAMPGTQEPLPWYRRSLAERTPQRPVSQYQKLHKQMAHYMHVGKMEEALRCFAIAKKARFQVKQLHVELAVIATLLERGLAAARALIAAEWPAIQPLLRFFPQFFRQLEQLAGVRWCLLTALSRGSAVNRDLVVEVQRILGVLRRTRLAGPLTPKQTAQRTEQLEYLTGLADRLARKSEGDPAAWSTQSVPGVKRAFRQHLKRPLNERRLYKDQDLQRTVERWDEEYELEAVLGRIETDPQVIQARWNQQACVRGGA</sequence>
<feature type="region of interest" description="Disordered" evidence="5">
    <location>
        <begin position="1"/>
        <end position="57"/>
    </location>
</feature>
<dbReference type="PANTHER" id="PTHR23507">
    <property type="entry name" value="ZGC:174356"/>
    <property type="match status" value="1"/>
</dbReference>
<dbReference type="Proteomes" id="UP000235023">
    <property type="component" value="Unassembled WGS sequence"/>
</dbReference>
<feature type="transmembrane region" description="Helical" evidence="6">
    <location>
        <begin position="328"/>
        <end position="348"/>
    </location>
</feature>
<evidence type="ECO:0008006" key="9">
    <source>
        <dbReference type="Google" id="ProtNLM"/>
    </source>
</evidence>
<feature type="transmembrane region" description="Helical" evidence="6">
    <location>
        <begin position="139"/>
        <end position="156"/>
    </location>
</feature>
<accession>A0A2J5HR91</accession>
<evidence type="ECO:0000256" key="6">
    <source>
        <dbReference type="SAM" id="Phobius"/>
    </source>
</evidence>
<feature type="region of interest" description="Disordered" evidence="5">
    <location>
        <begin position="707"/>
        <end position="758"/>
    </location>
</feature>
<organism evidence="7 8">
    <name type="scientific">Aspergillus taichungensis</name>
    <dbReference type="NCBI Taxonomy" id="482145"/>
    <lineage>
        <taxon>Eukaryota</taxon>
        <taxon>Fungi</taxon>
        <taxon>Dikarya</taxon>
        <taxon>Ascomycota</taxon>
        <taxon>Pezizomycotina</taxon>
        <taxon>Eurotiomycetes</taxon>
        <taxon>Eurotiomycetidae</taxon>
        <taxon>Eurotiales</taxon>
        <taxon>Aspergillaceae</taxon>
        <taxon>Aspergillus</taxon>
        <taxon>Aspergillus subgen. Circumdati</taxon>
    </lineage>
</organism>
<evidence type="ECO:0000256" key="3">
    <source>
        <dbReference type="ARBA" id="ARBA00022989"/>
    </source>
</evidence>
<dbReference type="GO" id="GO:0016020">
    <property type="term" value="C:membrane"/>
    <property type="evidence" value="ECO:0007669"/>
    <property type="project" value="UniProtKB-SubCell"/>
</dbReference>
<keyword evidence="3 6" id="KW-1133">Transmembrane helix</keyword>
<evidence type="ECO:0000256" key="2">
    <source>
        <dbReference type="ARBA" id="ARBA00022692"/>
    </source>
</evidence>
<dbReference type="GO" id="GO:0022857">
    <property type="term" value="F:transmembrane transporter activity"/>
    <property type="evidence" value="ECO:0007669"/>
    <property type="project" value="InterPro"/>
</dbReference>
<feature type="transmembrane region" description="Helical" evidence="6">
    <location>
        <begin position="266"/>
        <end position="286"/>
    </location>
</feature>
<reference evidence="8" key="1">
    <citation type="submission" date="2017-12" db="EMBL/GenBank/DDBJ databases">
        <authorList>
            <consortium name="DOE Joint Genome Institute"/>
            <person name="Mondo S.J."/>
            <person name="Kjaerbolling I."/>
            <person name="Vesth T.C."/>
            <person name="Frisvad J.C."/>
            <person name="Nybo J.L."/>
            <person name="Theobald S."/>
            <person name="Kuo A."/>
            <person name="Bowyer P."/>
            <person name="Matsuda Y."/>
            <person name="Lyhne E.K."/>
            <person name="Kogle M.E."/>
            <person name="Clum A."/>
            <person name="Lipzen A."/>
            <person name="Salamov A."/>
            <person name="Ngan C.Y."/>
            <person name="Daum C."/>
            <person name="Chiniquy J."/>
            <person name="Barry K."/>
            <person name="LaButti K."/>
            <person name="Haridas S."/>
            <person name="Simmons B.A."/>
            <person name="Magnuson J.K."/>
            <person name="Mortensen U.H."/>
            <person name="Larsen T.O."/>
            <person name="Grigoriev I.V."/>
            <person name="Baker S.E."/>
            <person name="Andersen M.R."/>
            <person name="Nordberg H.P."/>
            <person name="Cantor M.N."/>
            <person name="Hua S.X."/>
        </authorList>
    </citation>
    <scope>NUCLEOTIDE SEQUENCE [LARGE SCALE GENOMIC DNA]</scope>
    <source>
        <strain evidence="8">IBT 19404</strain>
    </source>
</reference>
<feature type="transmembrane region" description="Helical" evidence="6">
    <location>
        <begin position="397"/>
        <end position="418"/>
    </location>
</feature>
<evidence type="ECO:0000313" key="8">
    <source>
        <dbReference type="Proteomes" id="UP000235023"/>
    </source>
</evidence>
<evidence type="ECO:0000256" key="1">
    <source>
        <dbReference type="ARBA" id="ARBA00004141"/>
    </source>
</evidence>
<evidence type="ECO:0000256" key="5">
    <source>
        <dbReference type="SAM" id="MobiDB-lite"/>
    </source>
</evidence>
<evidence type="ECO:0000313" key="7">
    <source>
        <dbReference type="EMBL" id="PLN79812.1"/>
    </source>
</evidence>
<dbReference type="EMBL" id="KZ559555">
    <property type="protein sequence ID" value="PLN79812.1"/>
    <property type="molecule type" value="Genomic_DNA"/>
</dbReference>
<dbReference type="Pfam" id="PF07690">
    <property type="entry name" value="MFS_1"/>
    <property type="match status" value="1"/>
</dbReference>
<keyword evidence="8" id="KW-1185">Reference proteome</keyword>
<evidence type="ECO:0000256" key="4">
    <source>
        <dbReference type="ARBA" id="ARBA00023136"/>
    </source>
</evidence>